<gene>
    <name evidence="1" type="ORF">M787_003465</name>
</gene>
<dbReference type="KEGG" id="cgz:M787_003465"/>
<sequence length="257" mass="30346">MKNLSNALTSILCSSELEVYSVEQLREEMSWEAISHKVPRLPRGWYELVGLTQKDRIDFFQEYWITALGINNNHYPGICRFFSFLDSLDIYVYRYANEPYHVRMFYTFNHGRYGFQGNPPLIDAENLFFPNLGDRDYIRFFSIHNGFGKWEDEGIFSYRSLAKAQYKLRELLIRLEKISPEDNCTSLGLFPFYGYAAPLTYQCFLVDNEVRRGFPSPNILLSEESLTYRNLESLELLHLTTSQYASFLLWLENYLLI</sequence>
<dbReference type="Proteomes" id="UP000019147">
    <property type="component" value="Chromosome"/>
</dbReference>
<dbReference type="EMBL" id="CP015840">
    <property type="protein sequence ID" value="ANG66367.1"/>
    <property type="molecule type" value="Genomic_DNA"/>
</dbReference>
<dbReference type="OrthoDB" id="21224at2"/>
<dbReference type="STRING" id="1143323.M787_003465"/>
<dbReference type="AlphaFoldDB" id="A0A173DZN4"/>
<protein>
    <recommendedName>
        <fullName evidence="3">SMI1/KNR4 family protein</fullName>
    </recommendedName>
</protein>
<dbReference type="GeneID" id="81478363"/>
<evidence type="ECO:0000313" key="2">
    <source>
        <dbReference type="Proteomes" id="UP000019147"/>
    </source>
</evidence>
<reference evidence="1 2" key="1">
    <citation type="journal article" date="2014" name="Syst. Appl. Microbiol.">
        <title>Evidence for the existence of two new members of the family Chlamydiaceae and proposal of Chlamydia avium sp. nov. and Chlamydia gallinacea sp. nov.</title>
        <authorList>
            <person name="Sachse K."/>
            <person name="Laroucau K."/>
            <person name="Riege K."/>
            <person name="Wehner S."/>
            <person name="Dilcher M."/>
            <person name="Creasy H.H."/>
            <person name="Weidmann M."/>
            <person name="Myers G."/>
            <person name="Vorimore F."/>
            <person name="Vicari N."/>
            <person name="Magnino S."/>
            <person name="Liebler-Tenorio E."/>
            <person name="Ruettger A."/>
            <person name="Bavoil P.M."/>
            <person name="Hufert F.T."/>
            <person name="Rossello-Mora R."/>
            <person name="Marz M."/>
        </authorList>
    </citation>
    <scope>NUCLEOTIDE SEQUENCE [LARGE SCALE GENOMIC DNA]</scope>
    <source>
        <strain evidence="1 2">08-1274/3</strain>
    </source>
</reference>
<organism evidence="1 2">
    <name type="scientific">Chlamydia gallinacea 08-1274/3</name>
    <dbReference type="NCBI Taxonomy" id="1143323"/>
    <lineage>
        <taxon>Bacteria</taxon>
        <taxon>Pseudomonadati</taxon>
        <taxon>Chlamydiota</taxon>
        <taxon>Chlamydiia</taxon>
        <taxon>Chlamydiales</taxon>
        <taxon>Chlamydiaceae</taxon>
        <taxon>Chlamydia/Chlamydophila group</taxon>
        <taxon>Chlamydia</taxon>
    </lineage>
</organism>
<proteinExistence type="predicted"/>
<evidence type="ECO:0000313" key="1">
    <source>
        <dbReference type="EMBL" id="ANG66367.1"/>
    </source>
</evidence>
<dbReference type="RefSeq" id="WP_040429718.1">
    <property type="nucleotide sequence ID" value="NZ_CP015840.1"/>
</dbReference>
<accession>A0A173DZN4</accession>
<name>A0A173DZN4_9CHLA</name>
<evidence type="ECO:0008006" key="3">
    <source>
        <dbReference type="Google" id="ProtNLM"/>
    </source>
</evidence>